<dbReference type="Proteomes" id="UP001152523">
    <property type="component" value="Unassembled WGS sequence"/>
</dbReference>
<dbReference type="InterPro" id="IPR018289">
    <property type="entry name" value="MULE_transposase_dom"/>
</dbReference>
<proteinExistence type="predicted"/>
<reference evidence="7" key="1">
    <citation type="submission" date="2022-07" db="EMBL/GenBank/DDBJ databases">
        <authorList>
            <person name="Macas J."/>
            <person name="Novak P."/>
            <person name="Neumann P."/>
        </authorList>
    </citation>
    <scope>NUCLEOTIDE SEQUENCE</scope>
</reference>
<keyword evidence="1" id="KW-0479">Metal-binding</keyword>
<evidence type="ECO:0000256" key="5">
    <source>
        <dbReference type="SAM" id="MobiDB-lite"/>
    </source>
</evidence>
<feature type="compositionally biased region" description="Basic residues" evidence="5">
    <location>
        <begin position="645"/>
        <end position="655"/>
    </location>
</feature>
<dbReference type="InterPro" id="IPR006564">
    <property type="entry name" value="Znf_PMZ"/>
</dbReference>
<dbReference type="AlphaFoldDB" id="A0AAV0G530"/>
<protein>
    <recommendedName>
        <fullName evidence="6">SWIM-type domain-containing protein</fullName>
    </recommendedName>
</protein>
<evidence type="ECO:0000313" key="7">
    <source>
        <dbReference type="EMBL" id="CAH9142847.1"/>
    </source>
</evidence>
<dbReference type="Pfam" id="PF10551">
    <property type="entry name" value="MULE"/>
    <property type="match status" value="1"/>
</dbReference>
<dbReference type="InterPro" id="IPR007527">
    <property type="entry name" value="Znf_SWIM"/>
</dbReference>
<feature type="region of interest" description="Disordered" evidence="5">
    <location>
        <begin position="535"/>
        <end position="569"/>
    </location>
</feature>
<dbReference type="SMART" id="SM00575">
    <property type="entry name" value="ZnF_PMZ"/>
    <property type="match status" value="1"/>
</dbReference>
<comment type="caution">
    <text evidence="7">The sequence shown here is derived from an EMBL/GenBank/DDBJ whole genome shotgun (WGS) entry which is preliminary data.</text>
</comment>
<evidence type="ECO:0000256" key="2">
    <source>
        <dbReference type="ARBA" id="ARBA00022771"/>
    </source>
</evidence>
<keyword evidence="3" id="KW-0862">Zinc</keyword>
<dbReference type="Pfam" id="PF04434">
    <property type="entry name" value="SWIM"/>
    <property type="match status" value="1"/>
</dbReference>
<evidence type="ECO:0000256" key="1">
    <source>
        <dbReference type="ARBA" id="ARBA00022723"/>
    </source>
</evidence>
<evidence type="ECO:0000313" key="8">
    <source>
        <dbReference type="Proteomes" id="UP001152523"/>
    </source>
</evidence>
<gene>
    <name evidence="7" type="ORF">CEPIT_LOCUS40214</name>
</gene>
<dbReference type="PROSITE" id="PS50966">
    <property type="entry name" value="ZF_SWIM"/>
    <property type="match status" value="1"/>
</dbReference>
<organism evidence="7 8">
    <name type="scientific">Cuscuta epithymum</name>
    <dbReference type="NCBI Taxonomy" id="186058"/>
    <lineage>
        <taxon>Eukaryota</taxon>
        <taxon>Viridiplantae</taxon>
        <taxon>Streptophyta</taxon>
        <taxon>Embryophyta</taxon>
        <taxon>Tracheophyta</taxon>
        <taxon>Spermatophyta</taxon>
        <taxon>Magnoliopsida</taxon>
        <taxon>eudicotyledons</taxon>
        <taxon>Gunneridae</taxon>
        <taxon>Pentapetalae</taxon>
        <taxon>asterids</taxon>
        <taxon>lamiids</taxon>
        <taxon>Solanales</taxon>
        <taxon>Convolvulaceae</taxon>
        <taxon>Cuscuteae</taxon>
        <taxon>Cuscuta</taxon>
        <taxon>Cuscuta subgen. Cuscuta</taxon>
    </lineage>
</organism>
<feature type="region of interest" description="Disordered" evidence="5">
    <location>
        <begin position="586"/>
        <end position="690"/>
    </location>
</feature>
<feature type="domain" description="SWIM-type" evidence="6">
    <location>
        <begin position="467"/>
        <end position="499"/>
    </location>
</feature>
<name>A0AAV0G530_9ASTE</name>
<keyword evidence="8" id="KW-1185">Reference proteome</keyword>
<evidence type="ECO:0000259" key="6">
    <source>
        <dbReference type="PROSITE" id="PS50966"/>
    </source>
</evidence>
<dbReference type="PANTHER" id="PTHR31973">
    <property type="entry name" value="POLYPROTEIN, PUTATIVE-RELATED"/>
    <property type="match status" value="1"/>
</dbReference>
<dbReference type="EMBL" id="CAMAPF010001045">
    <property type="protein sequence ID" value="CAH9142847.1"/>
    <property type="molecule type" value="Genomic_DNA"/>
</dbReference>
<evidence type="ECO:0000256" key="4">
    <source>
        <dbReference type="PROSITE-ProRule" id="PRU00325"/>
    </source>
</evidence>
<feature type="compositionally biased region" description="Basic residues" evidence="5">
    <location>
        <begin position="602"/>
        <end position="616"/>
    </location>
</feature>
<evidence type="ECO:0000256" key="3">
    <source>
        <dbReference type="ARBA" id="ARBA00022833"/>
    </source>
</evidence>
<sequence length="690" mass="77868">MNYVVLIGLYGGCLRGTDAVRGVTELAMLFEDGREFKNAMIRYAVHKKTDISFVKNEPLRVQVKCGPTCPFGCTVSWERRYKCFQVKVLRPDHLCNSKFKLRVVGQKWLEDRFEDKVTENPCIGAVEFKSLVKAELKINISISMATRAVRGIQEKTKASFKDQFKRIRNYAEECLKSIPGSTVVVKTERVVPDGPSIFQRIYVCFGPVKKGFGEGCRKLIGVDGCFLKGQLKGEILTAVGRDANNQMYPIAWAVVEIENNSSWTWFLELLKQDLNIEEPEDWTIISDQQKGLANVIQDVFGGVEHRNCARHIHANWSKKHKGLVLKKLFWRVAKCTSEEELQVTLDELDKQDTQAGHDLRKYPMKLWCKAYFRTSVKCDSVDNNLCEAFNSTLLSCRSKPLIPMLEEMRVAMMKRIARKKKAVDKWAGNFGPLILKKLNKNIVASSGWHVDFNGDDGYEIKKGRHQFKVKLQGRSCSCRRWDVSGIPCAHAVCAILDHGQNPEDYLERCYSKEMFVKTYSHTLQPINGEMFWPRSTNDEDIRAPLPKKMSGRPKKKRIREETEVPSGTQLSRKGRIMCCSVCKQEGHNRSSCPSNTQPAQKGLKRGPRGPRARGRGRGQGSASVTEDGGRGRNTTEMGSSVRGRGGIRGKNRKRPTERGFGIYNDPETGTTILNPGQRGETVLSGDGAPE</sequence>
<dbReference type="PANTHER" id="PTHR31973:SF189">
    <property type="entry name" value="TRANSPOSASE, MUDR, PLANT, MULE TRANSPOSASE DOMAIN PROTEIN-RELATED"/>
    <property type="match status" value="1"/>
</dbReference>
<feature type="compositionally biased region" description="Polar residues" evidence="5">
    <location>
        <begin position="589"/>
        <end position="599"/>
    </location>
</feature>
<keyword evidence="2 4" id="KW-0863">Zinc-finger</keyword>
<dbReference type="GO" id="GO:0008270">
    <property type="term" value="F:zinc ion binding"/>
    <property type="evidence" value="ECO:0007669"/>
    <property type="project" value="UniProtKB-KW"/>
</dbReference>
<accession>A0AAV0G530</accession>